<reference evidence="9 10" key="1">
    <citation type="submission" date="2016-03" db="EMBL/GenBank/DDBJ databases">
        <authorList>
            <person name="Devillers H."/>
        </authorList>
    </citation>
    <scope>NUCLEOTIDE SEQUENCE [LARGE SCALE GENOMIC DNA]</scope>
    <source>
        <strain evidence="9">CBS 10888</strain>
    </source>
</reference>
<dbReference type="InterPro" id="IPR007219">
    <property type="entry name" value="XnlR_reg_dom"/>
</dbReference>
<keyword evidence="2" id="KW-0479">Metal-binding</keyword>
<sequence length="737" mass="83368">MSSSAIPNVLVLSIDEYTEKLQPKRVRVSRACDVCRSKKIRCDGRQPCLHCTVYSHNCTYNPVSRSSKKMRTMSNTSKPDYLDQITSGHGSSTRAQPLNIRSNNSQLEMHYLRIIQALFPNLNTKTIDGAQCDKIVELIGKNKFQGLLNVEAVEADFLTMPAVPHNPNADINRGLEEISDSSSSPPNPLALQPLQIKIVLPPLDMARTLIFKSWKCACVLFRFNHRPSLLNTLEKLYETNPEEYTNDQNKALPLIYSILAVGALFTKDDFGKDKEIQNFFHQEGYKYFTAASKLIDTTNVADVSAIQTIFMMTIFLQCSAKLTTCYSLVGIALRAALRIGLHKKSSLVGCSPVEAEVKKRLFWTIYKIDVYVNIIMGLPVTLEESDIDQELPGNFNDEDITESGIQSCLSGVQISSCALSNEHTKLIRITKRIYDEVRSHKKKDSPSPLPHLRTVQMLQAELDEWQMYLPPQLKPHYNFVKDEEIKPYRLANYFLNFDYLHATLMLYRPFLNSVVSPPELMIQRPEELTMAMKCIATAREVVSLASEMCYQKILCGSYWFSVHVIFLGVTCIMFTVHQVRYIGRSALSDTLMHSLEKDLKKGIDLLLELKTCSVTSERTYNVLTKLFERFNDRSMESSAGRLQNLSISTKLKMEQAQEQSLQSSMVPPFEEPFLPSTTPSTFLKQPLPSSLIPSAFTDQTLQVPVGDDSHRSSLAAFFEDSYLSGMFDDWDTLLGSS</sequence>
<dbReference type="GO" id="GO:0043565">
    <property type="term" value="F:sequence-specific DNA binding"/>
    <property type="evidence" value="ECO:0007669"/>
    <property type="project" value="TreeGrafter"/>
</dbReference>
<keyword evidence="4" id="KW-0805">Transcription regulation</keyword>
<dbReference type="Pfam" id="PF00172">
    <property type="entry name" value="Zn_clus"/>
    <property type="match status" value="1"/>
</dbReference>
<proteinExistence type="predicted"/>
<evidence type="ECO:0000256" key="4">
    <source>
        <dbReference type="ARBA" id="ARBA00023015"/>
    </source>
</evidence>
<comment type="subcellular location">
    <subcellularLocation>
        <location evidence="1">Nucleus</location>
    </subcellularLocation>
</comment>
<dbReference type="Proteomes" id="UP000190274">
    <property type="component" value="Chromosome H"/>
</dbReference>
<keyword evidence="5" id="KW-0238">DNA-binding</keyword>
<keyword evidence="6" id="KW-0804">Transcription</keyword>
<protein>
    <submittedName>
        <fullName evidence="9">LADA_0H03290g1_1</fullName>
    </submittedName>
</protein>
<dbReference type="SUPFAM" id="SSF57701">
    <property type="entry name" value="Zn2/Cys6 DNA-binding domain"/>
    <property type="match status" value="1"/>
</dbReference>
<dbReference type="GO" id="GO:0006351">
    <property type="term" value="P:DNA-templated transcription"/>
    <property type="evidence" value="ECO:0007669"/>
    <property type="project" value="InterPro"/>
</dbReference>
<dbReference type="PANTHER" id="PTHR47540:SF1">
    <property type="entry name" value="ACTIVATOR OF STRESS GENES 1-RELATED"/>
    <property type="match status" value="1"/>
</dbReference>
<evidence type="ECO:0000256" key="5">
    <source>
        <dbReference type="ARBA" id="ARBA00023125"/>
    </source>
</evidence>
<dbReference type="PANTHER" id="PTHR47540">
    <property type="entry name" value="THIAMINE REPRESSIBLE GENES REGULATORY PROTEIN THI5"/>
    <property type="match status" value="1"/>
</dbReference>
<dbReference type="InterPro" id="IPR036864">
    <property type="entry name" value="Zn2-C6_fun-type_DNA-bd_sf"/>
</dbReference>
<dbReference type="STRING" id="1266660.A0A1G4K0C8"/>
<keyword evidence="3" id="KW-0862">Zinc</keyword>
<dbReference type="GO" id="GO:0000981">
    <property type="term" value="F:DNA-binding transcription factor activity, RNA polymerase II-specific"/>
    <property type="evidence" value="ECO:0007669"/>
    <property type="project" value="InterPro"/>
</dbReference>
<accession>A0A1G4K0C8</accession>
<dbReference type="GO" id="GO:0008270">
    <property type="term" value="F:zinc ion binding"/>
    <property type="evidence" value="ECO:0007669"/>
    <property type="project" value="InterPro"/>
</dbReference>
<keyword evidence="10" id="KW-1185">Reference proteome</keyword>
<evidence type="ECO:0000259" key="8">
    <source>
        <dbReference type="PROSITE" id="PS50048"/>
    </source>
</evidence>
<dbReference type="Gene3D" id="4.10.240.10">
    <property type="entry name" value="Zn(2)-C6 fungal-type DNA-binding domain"/>
    <property type="match status" value="1"/>
</dbReference>
<evidence type="ECO:0000256" key="6">
    <source>
        <dbReference type="ARBA" id="ARBA00023163"/>
    </source>
</evidence>
<dbReference type="OrthoDB" id="422427at2759"/>
<evidence type="ECO:0000313" key="9">
    <source>
        <dbReference type="EMBL" id="SCU96889.1"/>
    </source>
</evidence>
<dbReference type="GO" id="GO:0045944">
    <property type="term" value="P:positive regulation of transcription by RNA polymerase II"/>
    <property type="evidence" value="ECO:0007669"/>
    <property type="project" value="TreeGrafter"/>
</dbReference>
<dbReference type="InterPro" id="IPR001138">
    <property type="entry name" value="Zn2Cys6_DnaBD"/>
</dbReference>
<evidence type="ECO:0000256" key="7">
    <source>
        <dbReference type="ARBA" id="ARBA00023242"/>
    </source>
</evidence>
<dbReference type="SMART" id="SM00066">
    <property type="entry name" value="GAL4"/>
    <property type="match status" value="1"/>
</dbReference>
<dbReference type="InterPro" id="IPR051711">
    <property type="entry name" value="Stress_Response_Reg"/>
</dbReference>
<dbReference type="Pfam" id="PF04082">
    <property type="entry name" value="Fungal_trans"/>
    <property type="match status" value="1"/>
</dbReference>
<keyword evidence="7" id="KW-0539">Nucleus</keyword>
<dbReference type="SMART" id="SM00906">
    <property type="entry name" value="Fungal_trans"/>
    <property type="match status" value="1"/>
</dbReference>
<dbReference type="AlphaFoldDB" id="A0A1G4K0C8"/>
<feature type="domain" description="Zn(2)-C6 fungal-type" evidence="8">
    <location>
        <begin position="31"/>
        <end position="60"/>
    </location>
</feature>
<name>A0A1G4K0C8_9SACH</name>
<dbReference type="GO" id="GO:0005634">
    <property type="term" value="C:nucleus"/>
    <property type="evidence" value="ECO:0007669"/>
    <property type="project" value="UniProtKB-SubCell"/>
</dbReference>
<evidence type="ECO:0000256" key="3">
    <source>
        <dbReference type="ARBA" id="ARBA00022833"/>
    </source>
</evidence>
<dbReference type="PROSITE" id="PS50048">
    <property type="entry name" value="ZN2_CY6_FUNGAL_2"/>
    <property type="match status" value="1"/>
</dbReference>
<evidence type="ECO:0000256" key="1">
    <source>
        <dbReference type="ARBA" id="ARBA00004123"/>
    </source>
</evidence>
<dbReference type="CDD" id="cd00067">
    <property type="entry name" value="GAL4"/>
    <property type="match status" value="1"/>
</dbReference>
<gene>
    <name evidence="9" type="ORF">LADA_0H03290G</name>
</gene>
<dbReference type="EMBL" id="LT598461">
    <property type="protein sequence ID" value="SCU96889.1"/>
    <property type="molecule type" value="Genomic_DNA"/>
</dbReference>
<evidence type="ECO:0000313" key="10">
    <source>
        <dbReference type="Proteomes" id="UP000190274"/>
    </source>
</evidence>
<organism evidence="9 10">
    <name type="scientific">Lachancea dasiensis</name>
    <dbReference type="NCBI Taxonomy" id="1072105"/>
    <lineage>
        <taxon>Eukaryota</taxon>
        <taxon>Fungi</taxon>
        <taxon>Dikarya</taxon>
        <taxon>Ascomycota</taxon>
        <taxon>Saccharomycotina</taxon>
        <taxon>Saccharomycetes</taxon>
        <taxon>Saccharomycetales</taxon>
        <taxon>Saccharomycetaceae</taxon>
        <taxon>Lachancea</taxon>
    </lineage>
</organism>
<evidence type="ECO:0000256" key="2">
    <source>
        <dbReference type="ARBA" id="ARBA00022723"/>
    </source>
</evidence>
<dbReference type="CDD" id="cd12148">
    <property type="entry name" value="fungal_TF_MHR"/>
    <property type="match status" value="1"/>
</dbReference>
<dbReference type="PROSITE" id="PS00463">
    <property type="entry name" value="ZN2_CY6_FUNGAL_1"/>
    <property type="match status" value="1"/>
</dbReference>